<evidence type="ECO:0000313" key="7">
    <source>
        <dbReference type="EMBL" id="QTD51527.1"/>
    </source>
</evidence>
<reference evidence="7" key="1">
    <citation type="submission" date="2021-03" db="EMBL/GenBank/DDBJ databases">
        <title>Acanthopleuribacteraceae sp. M133.</title>
        <authorList>
            <person name="Wang G."/>
        </authorList>
    </citation>
    <scope>NUCLEOTIDE SEQUENCE</scope>
    <source>
        <strain evidence="7">M133</strain>
    </source>
</reference>
<keyword evidence="4" id="KW-0862">Zinc</keyword>
<evidence type="ECO:0000256" key="1">
    <source>
        <dbReference type="ARBA" id="ARBA00001947"/>
    </source>
</evidence>
<accession>A0A8A4TQ25</accession>
<comment type="cofactor">
    <cofactor evidence="1">
        <name>Zn(2+)</name>
        <dbReference type="ChEBI" id="CHEBI:29105"/>
    </cofactor>
</comment>
<evidence type="ECO:0000313" key="8">
    <source>
        <dbReference type="Proteomes" id="UP000663929"/>
    </source>
</evidence>
<evidence type="ECO:0000256" key="4">
    <source>
        <dbReference type="ARBA" id="ARBA00022833"/>
    </source>
</evidence>
<name>A0A8A4TQ25_SULCO</name>
<dbReference type="GO" id="GO:0016491">
    <property type="term" value="F:oxidoreductase activity"/>
    <property type="evidence" value="ECO:0007669"/>
    <property type="project" value="UniProtKB-KW"/>
</dbReference>
<protein>
    <submittedName>
        <fullName evidence="7">Alcohol dehydrogenase catalytic domain-containing protein</fullName>
    </submittedName>
</protein>
<dbReference type="RefSeq" id="WP_237381655.1">
    <property type="nucleotide sequence ID" value="NZ_CP071793.1"/>
</dbReference>
<dbReference type="SUPFAM" id="SSF51735">
    <property type="entry name" value="NAD(P)-binding Rossmann-fold domains"/>
    <property type="match status" value="1"/>
</dbReference>
<keyword evidence="3" id="KW-0479">Metal-binding</keyword>
<dbReference type="AlphaFoldDB" id="A0A8A4TQ25"/>
<dbReference type="Gene3D" id="3.90.180.10">
    <property type="entry name" value="Medium-chain alcohol dehydrogenases, catalytic domain"/>
    <property type="match status" value="2"/>
</dbReference>
<dbReference type="KEGG" id="scor:J3U87_03580"/>
<evidence type="ECO:0000256" key="2">
    <source>
        <dbReference type="ARBA" id="ARBA00008072"/>
    </source>
</evidence>
<dbReference type="Proteomes" id="UP000663929">
    <property type="component" value="Chromosome"/>
</dbReference>
<gene>
    <name evidence="7" type="ORF">J3U87_03580</name>
</gene>
<evidence type="ECO:0000256" key="5">
    <source>
        <dbReference type="ARBA" id="ARBA00023002"/>
    </source>
</evidence>
<evidence type="ECO:0000256" key="3">
    <source>
        <dbReference type="ARBA" id="ARBA00022723"/>
    </source>
</evidence>
<comment type="similarity">
    <text evidence="2">Belongs to the zinc-containing alcohol dehydrogenase family.</text>
</comment>
<dbReference type="PANTHER" id="PTHR43350">
    <property type="entry name" value="NAD-DEPENDENT ALCOHOL DEHYDROGENASE"/>
    <property type="match status" value="1"/>
</dbReference>
<dbReference type="PANTHER" id="PTHR43350:SF17">
    <property type="entry name" value="NAD-DEPENDENT ALCOHOL DEHYDROGENASE"/>
    <property type="match status" value="1"/>
</dbReference>
<feature type="domain" description="Alcohol dehydrogenase-like N-terminal" evidence="6">
    <location>
        <begin position="41"/>
        <end position="146"/>
    </location>
</feature>
<keyword evidence="8" id="KW-1185">Reference proteome</keyword>
<dbReference type="SUPFAM" id="SSF50129">
    <property type="entry name" value="GroES-like"/>
    <property type="match status" value="1"/>
</dbReference>
<proteinExistence type="inferred from homology"/>
<organism evidence="7 8">
    <name type="scientific">Sulfidibacter corallicola</name>
    <dbReference type="NCBI Taxonomy" id="2818388"/>
    <lineage>
        <taxon>Bacteria</taxon>
        <taxon>Pseudomonadati</taxon>
        <taxon>Acidobacteriota</taxon>
        <taxon>Holophagae</taxon>
        <taxon>Acanthopleuribacterales</taxon>
        <taxon>Acanthopleuribacteraceae</taxon>
        <taxon>Sulfidibacter</taxon>
    </lineage>
</organism>
<dbReference type="Gene3D" id="3.40.50.720">
    <property type="entry name" value="NAD(P)-binding Rossmann-like Domain"/>
    <property type="match status" value="1"/>
</dbReference>
<dbReference type="GO" id="GO:0046872">
    <property type="term" value="F:metal ion binding"/>
    <property type="evidence" value="ECO:0007669"/>
    <property type="project" value="UniProtKB-KW"/>
</dbReference>
<dbReference type="InterPro" id="IPR013154">
    <property type="entry name" value="ADH-like_N"/>
</dbReference>
<dbReference type="Pfam" id="PF08240">
    <property type="entry name" value="ADH_N"/>
    <property type="match status" value="1"/>
</dbReference>
<dbReference type="InterPro" id="IPR011032">
    <property type="entry name" value="GroES-like_sf"/>
</dbReference>
<keyword evidence="5" id="KW-0560">Oxidoreductase</keyword>
<dbReference type="EMBL" id="CP071793">
    <property type="protein sequence ID" value="QTD51527.1"/>
    <property type="molecule type" value="Genomic_DNA"/>
</dbReference>
<evidence type="ECO:0000259" key="6">
    <source>
        <dbReference type="Pfam" id="PF08240"/>
    </source>
</evidence>
<sequence>MSFRISPSPAPTVELPSLMSAVVANGAHATLASRPLPTPAAGEVLLRVALAGVCRTDIAAASGLLGVPQGRVLGHEFAGIVVSKHETLPLGTRVAVNPVLPCGACPACRARPSRLCAQPNYLGLQRDGAFATFVSVPSSTLLPIPDTLPWRHAAYLEPVAASAAVLQAHIHPRQTGLIYGDNRIAGLTQRILAAHGFERIHILGTGDTELPADAFDFAVETCPQPDLLARLLHAVRPEGTIVLKSRADRNLDLPLALAVRRRIVLEPVFYGCFTSALELLCDNRLDLNDLLGEALPIEAFRDAFERAESRKTFLVPDPEFPLHPL</sequence>
<dbReference type="InterPro" id="IPR036291">
    <property type="entry name" value="NAD(P)-bd_dom_sf"/>
</dbReference>